<evidence type="ECO:0000313" key="4">
    <source>
        <dbReference type="EMBL" id="MCY0386717.1"/>
    </source>
</evidence>
<dbReference type="PIRSF" id="PIRSF016578">
    <property type="entry name" value="HsaA"/>
    <property type="match status" value="1"/>
</dbReference>
<protein>
    <submittedName>
        <fullName evidence="4">Acyl-CoA dehydrogenase family protein</fullName>
    </submittedName>
</protein>
<dbReference type="InterPro" id="IPR046373">
    <property type="entry name" value="Acyl-CoA_Oxase/DH_mid-dom_sf"/>
</dbReference>
<gene>
    <name evidence="4" type="ORF">OVY01_05590</name>
</gene>
<dbReference type="Proteomes" id="UP001082899">
    <property type="component" value="Unassembled WGS sequence"/>
</dbReference>
<dbReference type="Gene3D" id="1.10.540.10">
    <property type="entry name" value="Acyl-CoA dehydrogenase/oxidase, N-terminal domain"/>
    <property type="match status" value="1"/>
</dbReference>
<dbReference type="PANTHER" id="PTHR43884">
    <property type="entry name" value="ACYL-COA DEHYDROGENASE"/>
    <property type="match status" value="1"/>
</dbReference>
<dbReference type="PANTHER" id="PTHR43884:SF12">
    <property type="entry name" value="ISOVALERYL-COA DEHYDROGENASE, MITOCHONDRIAL-RELATED"/>
    <property type="match status" value="1"/>
</dbReference>
<feature type="domain" description="Acyl-CoA dehydrogenase/oxidase N-terminal" evidence="2">
    <location>
        <begin position="35"/>
        <end position="128"/>
    </location>
</feature>
<dbReference type="InterPro" id="IPR036250">
    <property type="entry name" value="AcylCo_DH-like_C"/>
</dbReference>
<dbReference type="Pfam" id="PF02771">
    <property type="entry name" value="Acyl-CoA_dh_N"/>
    <property type="match status" value="1"/>
</dbReference>
<dbReference type="InterPro" id="IPR013107">
    <property type="entry name" value="Acyl-CoA_DH_C"/>
</dbReference>
<dbReference type="InterPro" id="IPR037069">
    <property type="entry name" value="AcylCoA_DH/ox_N_sf"/>
</dbReference>
<dbReference type="InterPro" id="IPR013786">
    <property type="entry name" value="AcylCoA_DH/ox_N"/>
</dbReference>
<comment type="caution">
    <text evidence="4">The sequence shown here is derived from an EMBL/GenBank/DDBJ whole genome shotgun (WGS) entry which is preliminary data.</text>
</comment>
<keyword evidence="1" id="KW-0560">Oxidoreductase</keyword>
<evidence type="ECO:0000256" key="1">
    <source>
        <dbReference type="ARBA" id="ARBA00023002"/>
    </source>
</evidence>
<accession>A0ABT3ZK43</accession>
<feature type="domain" description="Acyl-CoA dehydrogenase C-terminal" evidence="3">
    <location>
        <begin position="255"/>
        <end position="387"/>
    </location>
</feature>
<evidence type="ECO:0000259" key="3">
    <source>
        <dbReference type="Pfam" id="PF08028"/>
    </source>
</evidence>
<dbReference type="Pfam" id="PF08028">
    <property type="entry name" value="Acyl-CoA_dh_2"/>
    <property type="match status" value="1"/>
</dbReference>
<dbReference type="EMBL" id="JAPMXC010000001">
    <property type="protein sequence ID" value="MCY0386717.1"/>
    <property type="molecule type" value="Genomic_DNA"/>
</dbReference>
<organism evidence="4 5">
    <name type="scientific">Robbsia betulipollinis</name>
    <dbReference type="NCBI Taxonomy" id="2981849"/>
    <lineage>
        <taxon>Bacteria</taxon>
        <taxon>Pseudomonadati</taxon>
        <taxon>Pseudomonadota</taxon>
        <taxon>Betaproteobacteria</taxon>
        <taxon>Burkholderiales</taxon>
        <taxon>Burkholderiaceae</taxon>
        <taxon>Robbsia</taxon>
    </lineage>
</organism>
<evidence type="ECO:0000313" key="5">
    <source>
        <dbReference type="Proteomes" id="UP001082899"/>
    </source>
</evidence>
<reference evidence="4" key="1">
    <citation type="submission" date="2022-11" db="EMBL/GenBank/DDBJ databases">
        <title>Robbsia betulipollinis sp. nov., isolated from pollen of birch (Betula pendula).</title>
        <authorList>
            <person name="Shi H."/>
            <person name="Ambika Manirajan B."/>
            <person name="Ratering S."/>
            <person name="Geissler-Plaum R."/>
            <person name="Schnell S."/>
        </authorList>
    </citation>
    <scope>NUCLEOTIDE SEQUENCE</scope>
    <source>
        <strain evidence="4">Bb-Pol-6</strain>
    </source>
</reference>
<sequence>MALFDFNPATASDAASAAPSGESALLARFAPVFDRIAAGAVEREHNRTLAYDAVEWLREAGYTKLRIPKRYGGDGIGLAAFFSLVTRLGEADSNLPQILRVHAGFIEALLEDSDETARERWFREIVDGAIIAGAVSERTGTTNNSVRLSRRAEGPDWQLDGEKFYTTGSLYADWIDVSANDGEGDVRVLVRADTPGLQRIDDWDGFGQRLTSSGTVRFDAVRVPYDQVYRRFDASRPRRHTLQTAFFQQIHLANLAGITRAILRDAVGFTTPRTRTFGVAGASRPAENPLVQRVVGRIASLAFSVQNTSEAVSRALDAVSVARAAGRTDDGTYIHLEIQVFQAQQIILEQTLQAATLLFEVGGATATSETRRLDRYWRNARVLASHNPATLREAAIGAFYLNGRGQQETFGLGRLER</sequence>
<dbReference type="Gene3D" id="1.20.140.10">
    <property type="entry name" value="Butyryl-CoA Dehydrogenase, subunit A, domain 3"/>
    <property type="match status" value="1"/>
</dbReference>
<name>A0ABT3ZK43_9BURK</name>
<keyword evidence="5" id="KW-1185">Reference proteome</keyword>
<evidence type="ECO:0000259" key="2">
    <source>
        <dbReference type="Pfam" id="PF02771"/>
    </source>
</evidence>
<proteinExistence type="predicted"/>
<dbReference type="RefSeq" id="WP_267846290.1">
    <property type="nucleotide sequence ID" value="NZ_JAPMXC010000001.1"/>
</dbReference>
<dbReference type="InterPro" id="IPR009100">
    <property type="entry name" value="AcylCoA_DH/oxidase_NM_dom_sf"/>
</dbReference>
<dbReference type="SUPFAM" id="SSF47203">
    <property type="entry name" value="Acyl-CoA dehydrogenase C-terminal domain-like"/>
    <property type="match status" value="1"/>
</dbReference>
<dbReference type="SUPFAM" id="SSF56645">
    <property type="entry name" value="Acyl-CoA dehydrogenase NM domain-like"/>
    <property type="match status" value="1"/>
</dbReference>
<dbReference type="Gene3D" id="2.40.110.10">
    <property type="entry name" value="Butyryl-CoA Dehydrogenase, subunit A, domain 2"/>
    <property type="match status" value="1"/>
</dbReference>